<gene>
    <name evidence="1" type="ORF">AX660_03685</name>
</gene>
<evidence type="ECO:0008006" key="3">
    <source>
        <dbReference type="Google" id="ProtNLM"/>
    </source>
</evidence>
<dbReference type="Proteomes" id="UP000070299">
    <property type="component" value="Unassembled WGS sequence"/>
</dbReference>
<dbReference type="SUPFAM" id="SSF50494">
    <property type="entry name" value="Trypsin-like serine proteases"/>
    <property type="match status" value="1"/>
</dbReference>
<dbReference type="EMBL" id="LSNE01000020">
    <property type="protein sequence ID" value="KXI26875.1"/>
    <property type="molecule type" value="Genomic_DNA"/>
</dbReference>
<comment type="caution">
    <text evidence="1">The sequence shown here is derived from an EMBL/GenBank/DDBJ whole genome shotgun (WGS) entry which is preliminary data.</text>
</comment>
<name>A0A148KKT6_9ALTE</name>
<dbReference type="AlphaFoldDB" id="A0A148KKT6"/>
<proteinExistence type="predicted"/>
<dbReference type="STRING" id="1799789.AX660_03685"/>
<sequence length="629" mass="68826">MLEDLAVFTKHLVLIVFFVIFSSVANAQMDSRYLEARSARLLVTGLDINRQPYAKALSSFLWQSNDQIVTSLHGIPPGSKITATCMGVTRAATVQSVLPYADLILLKTDTPFSSCSFFTDADFEKPAEGTKLWTFGWHAGANGGSSRHFEKGYGSPEILGKLVSGDPLKALQLYNIPSTTLAIYYVQGGLLPGYSGGPVVNAQLKLIGIVDGGLNKGTSDYNWVIPAKHLAELVNSGSTEIPLEVATMNGFPVFSASQDSHANSTQWHEYGLNLFASGIADGGGVDIIQYNENGVAYEWVKTKTQSLDELGQTADDAEGVGQLLDIYAAAAGLTSAKQLSFDVYEELEYGLIITVPKGQGLAYREGTGLVSEYDDEQTGLSSLTFNHADVPITDANGKVVSPHETNYFQEVVSQLLVDCQDPGMNYCHLDEQSLRIIDFGDGDRILKLGITNYDVETQSPEFYEYHSIAVSGDTALGAQALIFPTGQVGLFQCLTDSERSECANKRPAQLQLSQLIAVHLTSFADLDSFASQKIVQQQFIYDTSKDFPATVQVPFYEGDNLRFYNTRGTEWIYYLEGNEQAILHEYQARGDGFVYLQYEDRYISIPVAGGQYYVAQAGGEWVLQGILQK</sequence>
<dbReference type="InterPro" id="IPR009003">
    <property type="entry name" value="Peptidase_S1_PA"/>
</dbReference>
<protein>
    <recommendedName>
        <fullName evidence="3">Serine protease</fullName>
    </recommendedName>
</protein>
<evidence type="ECO:0000313" key="2">
    <source>
        <dbReference type="Proteomes" id="UP000070299"/>
    </source>
</evidence>
<evidence type="ECO:0000313" key="1">
    <source>
        <dbReference type="EMBL" id="KXI26875.1"/>
    </source>
</evidence>
<accession>A0A148KKT6</accession>
<dbReference type="Gene3D" id="2.40.10.120">
    <property type="match status" value="1"/>
</dbReference>
<organism evidence="1 2">
    <name type="scientific">Paraglaciecola hydrolytica</name>
    <dbReference type="NCBI Taxonomy" id="1799789"/>
    <lineage>
        <taxon>Bacteria</taxon>
        <taxon>Pseudomonadati</taxon>
        <taxon>Pseudomonadota</taxon>
        <taxon>Gammaproteobacteria</taxon>
        <taxon>Alteromonadales</taxon>
        <taxon>Alteromonadaceae</taxon>
        <taxon>Paraglaciecola</taxon>
    </lineage>
</organism>
<keyword evidence="2" id="KW-1185">Reference proteome</keyword>
<reference evidence="2" key="1">
    <citation type="submission" date="2016-02" db="EMBL/GenBank/DDBJ databases">
        <authorList>
            <person name="Schultz-Johansen M."/>
            <person name="Glaring M.A."/>
            <person name="Bech P.K."/>
            <person name="Stougaard P."/>
        </authorList>
    </citation>
    <scope>NUCLEOTIDE SEQUENCE [LARGE SCALE GENOMIC DNA]</scope>
    <source>
        <strain evidence="2">S66</strain>
    </source>
</reference>